<reference evidence="3" key="1">
    <citation type="journal article" date="2019" name="Int. J. Syst. Evol. Microbiol.">
        <title>The Global Catalogue of Microorganisms (GCM) 10K type strain sequencing project: providing services to taxonomists for standard genome sequencing and annotation.</title>
        <authorList>
            <consortium name="The Broad Institute Genomics Platform"/>
            <consortium name="The Broad Institute Genome Sequencing Center for Infectious Disease"/>
            <person name="Wu L."/>
            <person name="Ma J."/>
        </authorList>
    </citation>
    <scope>NUCLEOTIDE SEQUENCE [LARGE SCALE GENOMIC DNA]</scope>
    <source>
        <strain evidence="3">JCM 17664</strain>
    </source>
</reference>
<dbReference type="Pfam" id="PF06057">
    <property type="entry name" value="VirJ"/>
    <property type="match status" value="1"/>
</dbReference>
<proteinExistence type="predicted"/>
<sequence length="250" mass="28325">MREINIKPETMRKRILYVTAAIWLFLICRNKVAGENLPAEQPDSLPGERLPVQEVTAREDSGMPMLLLLTGDGGWKGFDVRLSGQFAARSVPVAALNSLKYFWKKRTPEETAAAVKLLLDRYTRLWHKQDFILAGFSFGADVLPFVVNRLPSALLAHCRGVVLFSPGTSTDFEIHLSQMMGKRKEWKYSVVNELNRMTFRPLLCLFGEAENDYPMASLSDRHIPVFRLPGGHEYTDDHRDVAGLVLAHLR</sequence>
<evidence type="ECO:0000259" key="1">
    <source>
        <dbReference type="Pfam" id="PF06057"/>
    </source>
</evidence>
<organism evidence="2 3">
    <name type="scientific">Compostibacter hankyongensis</name>
    <dbReference type="NCBI Taxonomy" id="1007089"/>
    <lineage>
        <taxon>Bacteria</taxon>
        <taxon>Pseudomonadati</taxon>
        <taxon>Bacteroidota</taxon>
        <taxon>Chitinophagia</taxon>
        <taxon>Chitinophagales</taxon>
        <taxon>Chitinophagaceae</taxon>
        <taxon>Compostibacter</taxon>
    </lineage>
</organism>
<gene>
    <name evidence="2" type="ORF">GCM10023143_20900</name>
</gene>
<dbReference type="EMBL" id="BAABFN010000005">
    <property type="protein sequence ID" value="GAA4311706.1"/>
    <property type="molecule type" value="Genomic_DNA"/>
</dbReference>
<comment type="caution">
    <text evidence="2">The sequence shown here is derived from an EMBL/GenBank/DDBJ whole genome shotgun (WGS) entry which is preliminary data.</text>
</comment>
<keyword evidence="3" id="KW-1185">Reference proteome</keyword>
<evidence type="ECO:0000313" key="3">
    <source>
        <dbReference type="Proteomes" id="UP001501207"/>
    </source>
</evidence>
<dbReference type="InterPro" id="IPR010333">
    <property type="entry name" value="VirJ"/>
</dbReference>
<name>A0ABP8FVH1_9BACT</name>
<dbReference type="Proteomes" id="UP001501207">
    <property type="component" value="Unassembled WGS sequence"/>
</dbReference>
<accession>A0ABP8FVH1</accession>
<protein>
    <submittedName>
        <fullName evidence="2">Virulence factor</fullName>
    </submittedName>
</protein>
<dbReference type="SUPFAM" id="SSF53474">
    <property type="entry name" value="alpha/beta-Hydrolases"/>
    <property type="match status" value="1"/>
</dbReference>
<dbReference type="InterPro" id="IPR029058">
    <property type="entry name" value="AB_hydrolase_fold"/>
</dbReference>
<evidence type="ECO:0000313" key="2">
    <source>
        <dbReference type="EMBL" id="GAA4311706.1"/>
    </source>
</evidence>
<feature type="domain" description="Bacterial virulence" evidence="1">
    <location>
        <begin position="65"/>
        <end position="249"/>
    </location>
</feature>
<dbReference type="Gene3D" id="3.40.50.1820">
    <property type="entry name" value="alpha/beta hydrolase"/>
    <property type="match status" value="1"/>
</dbReference>